<feature type="domain" description="O-GlcNAc transferase C-terminal" evidence="5">
    <location>
        <begin position="16"/>
        <end position="110"/>
    </location>
</feature>
<evidence type="ECO:0000256" key="2">
    <source>
        <dbReference type="ARBA" id="ARBA00022679"/>
    </source>
</evidence>
<dbReference type="Pfam" id="PF13844">
    <property type="entry name" value="Glyco_transf_41"/>
    <property type="match status" value="1"/>
</dbReference>
<dbReference type="PANTHER" id="PTHR44998:SF1">
    <property type="entry name" value="UDP-N-ACETYLGLUCOSAMINE--PEPTIDE N-ACETYLGLUCOSAMINYLTRANSFERASE 110 KDA SUBUNIT"/>
    <property type="match status" value="1"/>
</dbReference>
<sequence>PHLLRTATEWFGKEIASRVIFTDVAPKHVHIHRGRVADLFLDTPECNAHTTAADILWSGTPIVTYPRHTHKMCSRVAASIAQATGYGKEMIVTSEKEYEDRAVEFAMGLRYEYVVEQVQQPQLYYPNAVSQTPAPATQSRTHRFGHGRLMWLRKQLFVSRETSKLFDTARWTANLEKGYTEAWRRWVTGEEFEEMGRSRGGSGCIWVVDEDNEVKEEK</sequence>
<evidence type="ECO:0000256" key="3">
    <source>
        <dbReference type="ARBA" id="ARBA00022737"/>
    </source>
</evidence>
<keyword evidence="3" id="KW-0677">Repeat</keyword>
<accession>A0A433P650</accession>
<protein>
    <submittedName>
        <fullName evidence="6">Glycosyl transferase family 41-domain-containing protein</fullName>
    </submittedName>
</protein>
<evidence type="ECO:0000256" key="1">
    <source>
        <dbReference type="ARBA" id="ARBA00004922"/>
    </source>
</evidence>
<keyword evidence="4" id="KW-0802">TPR repeat</keyword>
<dbReference type="EMBL" id="RBNJ01031451">
    <property type="protein sequence ID" value="RUS13010.1"/>
    <property type="molecule type" value="Genomic_DNA"/>
</dbReference>
<keyword evidence="2 6" id="KW-0808">Transferase</keyword>
<proteinExistence type="predicted"/>
<dbReference type="Gene3D" id="3.40.50.2000">
    <property type="entry name" value="Glycogen Phosphorylase B"/>
    <property type="match status" value="1"/>
</dbReference>
<name>A0A433P650_9FUNG</name>
<dbReference type="InterPro" id="IPR029489">
    <property type="entry name" value="OGT/SEC/SPY_C"/>
</dbReference>
<feature type="non-terminal residue" evidence="6">
    <location>
        <position position="1"/>
    </location>
</feature>
<organism evidence="6 7">
    <name type="scientific">Jimgerdemannia flammicorona</name>
    <dbReference type="NCBI Taxonomy" id="994334"/>
    <lineage>
        <taxon>Eukaryota</taxon>
        <taxon>Fungi</taxon>
        <taxon>Fungi incertae sedis</taxon>
        <taxon>Mucoromycota</taxon>
        <taxon>Mucoromycotina</taxon>
        <taxon>Endogonomycetes</taxon>
        <taxon>Endogonales</taxon>
        <taxon>Endogonaceae</taxon>
        <taxon>Jimgerdemannia</taxon>
    </lineage>
</organism>
<comment type="pathway">
    <text evidence="1">Protein modification; protein glycosylation.</text>
</comment>
<evidence type="ECO:0000313" key="6">
    <source>
        <dbReference type="EMBL" id="RUS13010.1"/>
    </source>
</evidence>
<keyword evidence="7" id="KW-1185">Reference proteome</keyword>
<evidence type="ECO:0000256" key="4">
    <source>
        <dbReference type="ARBA" id="ARBA00022803"/>
    </source>
</evidence>
<comment type="caution">
    <text evidence="6">The sequence shown here is derived from an EMBL/GenBank/DDBJ whole genome shotgun (WGS) entry which is preliminary data.</text>
</comment>
<dbReference type="GO" id="GO:0016757">
    <property type="term" value="F:glycosyltransferase activity"/>
    <property type="evidence" value="ECO:0007669"/>
    <property type="project" value="TreeGrafter"/>
</dbReference>
<dbReference type="Proteomes" id="UP000274822">
    <property type="component" value="Unassembled WGS sequence"/>
</dbReference>
<dbReference type="AlphaFoldDB" id="A0A433P650"/>
<reference evidence="6 7" key="1">
    <citation type="journal article" date="2018" name="New Phytol.">
        <title>Phylogenomics of Endogonaceae and evolution of mycorrhizas within Mucoromycota.</title>
        <authorList>
            <person name="Chang Y."/>
            <person name="Desiro A."/>
            <person name="Na H."/>
            <person name="Sandor L."/>
            <person name="Lipzen A."/>
            <person name="Clum A."/>
            <person name="Barry K."/>
            <person name="Grigoriev I.V."/>
            <person name="Martin F.M."/>
            <person name="Stajich J.E."/>
            <person name="Smith M.E."/>
            <person name="Bonito G."/>
            <person name="Spatafora J.W."/>
        </authorList>
    </citation>
    <scope>NUCLEOTIDE SEQUENCE [LARGE SCALE GENOMIC DNA]</scope>
    <source>
        <strain evidence="6 7">AD002</strain>
    </source>
</reference>
<dbReference type="PANTHER" id="PTHR44998">
    <property type="match status" value="1"/>
</dbReference>
<dbReference type="GO" id="GO:0006493">
    <property type="term" value="P:protein O-linked glycosylation"/>
    <property type="evidence" value="ECO:0007669"/>
    <property type="project" value="TreeGrafter"/>
</dbReference>
<evidence type="ECO:0000313" key="7">
    <source>
        <dbReference type="Proteomes" id="UP000274822"/>
    </source>
</evidence>
<evidence type="ECO:0000259" key="5">
    <source>
        <dbReference type="Pfam" id="PF13844"/>
    </source>
</evidence>
<gene>
    <name evidence="6" type="ORF">BC938DRAFT_478208</name>
</gene>